<dbReference type="InterPro" id="IPR008514">
    <property type="entry name" value="T6SS_Hcp"/>
</dbReference>
<dbReference type="PANTHER" id="PTHR36152:SF1">
    <property type="entry name" value="UBIQUITIN-LIKE DOMAIN-CONTAINING PROTEIN"/>
    <property type="match status" value="1"/>
</dbReference>
<evidence type="ECO:0000313" key="1">
    <source>
        <dbReference type="EMBL" id="GCE76314.1"/>
    </source>
</evidence>
<gene>
    <name evidence="1" type="ORF">CBZ_13700</name>
</gene>
<accession>A0A402DQB4</accession>
<comment type="caution">
    <text evidence="1">The sequence shown here is derived from an EMBL/GenBank/DDBJ whole genome shotgun (WGS) entry which is preliminary data.</text>
</comment>
<name>A0A402DQB4_9CELL</name>
<dbReference type="RefSeq" id="WP_130780918.1">
    <property type="nucleotide sequence ID" value="NZ_BIMR01000089.1"/>
</dbReference>
<sequence>MSTRTYLRLATIEGGSVDRHHEGWIDVRSFSWSESVPVSGHAGVGGATGRVTTSPLVVTAEASVASPRLFLACARSARLDVAELEVVRAGEDGGRPFLRWRLEGVAVTGYAVTGEDFLPVDTLTLTFRSLRFDVQEQQPDGSPGQTVSAEFDFFRLLDE</sequence>
<dbReference type="PANTHER" id="PTHR36152">
    <property type="entry name" value="CYTOPLASMIC PROTEIN-RELATED"/>
    <property type="match status" value="1"/>
</dbReference>
<dbReference type="Proteomes" id="UP000289954">
    <property type="component" value="Unassembled WGS sequence"/>
</dbReference>
<dbReference type="InterPro" id="IPR053165">
    <property type="entry name" value="HSI-I_assembly_Hcp1"/>
</dbReference>
<dbReference type="Gene3D" id="2.30.110.20">
    <property type="entry name" value="Hcp1-like"/>
    <property type="match status" value="1"/>
</dbReference>
<dbReference type="OrthoDB" id="4826285at2"/>
<dbReference type="Pfam" id="PF05638">
    <property type="entry name" value="T6SS_HCP"/>
    <property type="match status" value="1"/>
</dbReference>
<dbReference type="AlphaFoldDB" id="A0A402DQB4"/>
<evidence type="ECO:0000313" key="2">
    <source>
        <dbReference type="Proteomes" id="UP000289954"/>
    </source>
</evidence>
<dbReference type="EMBL" id="BIMR01000089">
    <property type="protein sequence ID" value="GCE76314.1"/>
    <property type="molecule type" value="Genomic_DNA"/>
</dbReference>
<proteinExistence type="predicted"/>
<keyword evidence="2" id="KW-1185">Reference proteome</keyword>
<organism evidence="1 2">
    <name type="scientific">Cellulomonas biazotea</name>
    <dbReference type="NCBI Taxonomy" id="1709"/>
    <lineage>
        <taxon>Bacteria</taxon>
        <taxon>Bacillati</taxon>
        <taxon>Actinomycetota</taxon>
        <taxon>Actinomycetes</taxon>
        <taxon>Micrococcales</taxon>
        <taxon>Cellulomonadaceae</taxon>
        <taxon>Cellulomonas</taxon>
    </lineage>
</organism>
<dbReference type="InterPro" id="IPR036624">
    <property type="entry name" value="Hcp1-lik_sf"/>
</dbReference>
<protein>
    <submittedName>
        <fullName evidence="1">Type VI secretion protein</fullName>
    </submittedName>
</protein>
<reference evidence="1 2" key="1">
    <citation type="submission" date="2019-01" db="EMBL/GenBank/DDBJ databases">
        <title>Draft genome sequence of Cellulomonas takizawaensis strain TKZ-21.</title>
        <authorList>
            <person name="Yamamura H."/>
            <person name="Hayashi T."/>
            <person name="Hamada M."/>
            <person name="Serisawa Y."/>
            <person name="Matsuyama K."/>
            <person name="Nakagawa Y."/>
            <person name="Otoguro M."/>
            <person name="Yanagida F."/>
            <person name="Hayakawa M."/>
        </authorList>
    </citation>
    <scope>NUCLEOTIDE SEQUENCE [LARGE SCALE GENOMIC DNA]</scope>
    <source>
        <strain evidence="1 2">NBRC12680</strain>
    </source>
</reference>
<dbReference type="SUPFAM" id="SSF141452">
    <property type="entry name" value="Hcp1-like"/>
    <property type="match status" value="1"/>
</dbReference>